<dbReference type="InterPro" id="IPR023286">
    <property type="entry name" value="ABATE_dom_sf"/>
</dbReference>
<dbReference type="Gene3D" id="1.10.3300.10">
    <property type="entry name" value="Jann2411-like domain"/>
    <property type="match status" value="1"/>
</dbReference>
<dbReference type="SUPFAM" id="SSF160904">
    <property type="entry name" value="Jann2411-like"/>
    <property type="match status" value="1"/>
</dbReference>
<dbReference type="InterPro" id="IPR010852">
    <property type="entry name" value="ABATE"/>
</dbReference>
<evidence type="ECO:0000259" key="1">
    <source>
        <dbReference type="Pfam" id="PF11706"/>
    </source>
</evidence>
<comment type="caution">
    <text evidence="2">The sequence shown here is derived from an EMBL/GenBank/DDBJ whole genome shotgun (WGS) entry which is preliminary data.</text>
</comment>
<keyword evidence="3" id="KW-1185">Reference proteome</keyword>
<feature type="domain" description="Zinc finger CGNR" evidence="1">
    <location>
        <begin position="134"/>
        <end position="176"/>
    </location>
</feature>
<dbReference type="PANTHER" id="PTHR35525:SF3">
    <property type="entry name" value="BLL6575 PROTEIN"/>
    <property type="match status" value="1"/>
</dbReference>
<proteinExistence type="predicted"/>
<dbReference type="InterPro" id="IPR021005">
    <property type="entry name" value="Znf_CGNR"/>
</dbReference>
<gene>
    <name evidence="2" type="ORF">NZH93_17715</name>
</gene>
<dbReference type="Proteomes" id="UP001141259">
    <property type="component" value="Unassembled WGS sequence"/>
</dbReference>
<name>A0A9X2VME7_9PSEU</name>
<organism evidence="2 3">
    <name type="scientific">Umezawaea endophytica</name>
    <dbReference type="NCBI Taxonomy" id="1654476"/>
    <lineage>
        <taxon>Bacteria</taxon>
        <taxon>Bacillati</taxon>
        <taxon>Actinomycetota</taxon>
        <taxon>Actinomycetes</taxon>
        <taxon>Pseudonocardiales</taxon>
        <taxon>Pseudonocardiaceae</taxon>
        <taxon>Umezawaea</taxon>
    </lineage>
</organism>
<protein>
    <submittedName>
        <fullName evidence="2">CGNR zinc finger domain-containing protein</fullName>
    </submittedName>
</protein>
<accession>A0A9X2VME7</accession>
<dbReference type="AlphaFoldDB" id="A0A9X2VME7"/>
<reference evidence="2" key="1">
    <citation type="submission" date="2022-08" db="EMBL/GenBank/DDBJ databases">
        <authorList>
            <person name="Tistechok S."/>
            <person name="Samborskyy M."/>
            <person name="Roman I."/>
        </authorList>
    </citation>
    <scope>NUCLEOTIDE SEQUENCE</scope>
    <source>
        <strain evidence="2">DSM 103496</strain>
    </source>
</reference>
<sequence length="181" mass="19129">MSFVFVSGDLALDFVGTRKWRRGAAEELLATPGDLARWAVEAGVLTEVPGVDGAGLRRLLVLREAVYRLVGQGMAGEPWAEDDLRVVNQETGSAPARMSLTASGVVRDGGVEAVAADVARAAVDLLGDLANAPIKECVGPECTRLFLDRSRGGNRQWCGMEECGNRVKAAAYRARKAGATG</sequence>
<evidence type="ECO:0000313" key="3">
    <source>
        <dbReference type="Proteomes" id="UP001141259"/>
    </source>
</evidence>
<dbReference type="Pfam" id="PF11706">
    <property type="entry name" value="zf-CGNR"/>
    <property type="match status" value="1"/>
</dbReference>
<evidence type="ECO:0000313" key="2">
    <source>
        <dbReference type="EMBL" id="MCS7478702.1"/>
    </source>
</evidence>
<dbReference type="PANTHER" id="PTHR35525">
    <property type="entry name" value="BLL6575 PROTEIN"/>
    <property type="match status" value="1"/>
</dbReference>
<dbReference type="RefSeq" id="WP_259624203.1">
    <property type="nucleotide sequence ID" value="NZ_JANYMP010000007.1"/>
</dbReference>
<dbReference type="EMBL" id="JANYMP010000007">
    <property type="protein sequence ID" value="MCS7478702.1"/>
    <property type="molecule type" value="Genomic_DNA"/>
</dbReference>
<dbReference type="Pfam" id="PF07336">
    <property type="entry name" value="ABATE"/>
    <property type="match status" value="1"/>
</dbReference>